<protein>
    <recommendedName>
        <fullName evidence="1">YqaJ viral recombinase domain-containing protein</fullName>
    </recommendedName>
</protein>
<dbReference type="AlphaFoldDB" id="A0A9N9N032"/>
<dbReference type="PANTHER" id="PTHR46609">
    <property type="entry name" value="EXONUCLEASE, PHAGE-TYPE/RECB, C-TERMINAL DOMAIN-CONTAINING PROTEIN"/>
    <property type="match status" value="1"/>
</dbReference>
<organism evidence="2 3">
    <name type="scientific">Ceutorhynchus assimilis</name>
    <name type="common">cabbage seed weevil</name>
    <dbReference type="NCBI Taxonomy" id="467358"/>
    <lineage>
        <taxon>Eukaryota</taxon>
        <taxon>Metazoa</taxon>
        <taxon>Ecdysozoa</taxon>
        <taxon>Arthropoda</taxon>
        <taxon>Hexapoda</taxon>
        <taxon>Insecta</taxon>
        <taxon>Pterygota</taxon>
        <taxon>Neoptera</taxon>
        <taxon>Endopterygota</taxon>
        <taxon>Coleoptera</taxon>
        <taxon>Polyphaga</taxon>
        <taxon>Cucujiformia</taxon>
        <taxon>Curculionidae</taxon>
        <taxon>Ceutorhynchinae</taxon>
        <taxon>Ceutorhynchus</taxon>
    </lineage>
</organism>
<evidence type="ECO:0000313" key="3">
    <source>
        <dbReference type="Proteomes" id="UP001152799"/>
    </source>
</evidence>
<dbReference type="InterPro" id="IPR011604">
    <property type="entry name" value="PDDEXK-like_dom_sf"/>
</dbReference>
<dbReference type="PANTHER" id="PTHR46609:SF8">
    <property type="entry name" value="YQAJ VIRAL RECOMBINASE DOMAIN-CONTAINING PROTEIN"/>
    <property type="match status" value="1"/>
</dbReference>
<dbReference type="SUPFAM" id="SSF52980">
    <property type="entry name" value="Restriction endonuclease-like"/>
    <property type="match status" value="1"/>
</dbReference>
<dbReference type="InterPro" id="IPR051703">
    <property type="entry name" value="NF-kappa-B_Signaling_Reg"/>
</dbReference>
<dbReference type="SUPFAM" id="SSF57903">
    <property type="entry name" value="FYVE/PHD zinc finger"/>
    <property type="match status" value="1"/>
</dbReference>
<feature type="domain" description="YqaJ viral recombinase" evidence="1">
    <location>
        <begin position="167"/>
        <end position="277"/>
    </location>
</feature>
<accession>A0A9N9N032</accession>
<dbReference type="InterPro" id="IPR019080">
    <property type="entry name" value="YqaJ_viral_recombinase"/>
</dbReference>
<evidence type="ECO:0000313" key="2">
    <source>
        <dbReference type="EMBL" id="CAG9773424.1"/>
    </source>
</evidence>
<dbReference type="Gene3D" id="3.90.320.10">
    <property type="match status" value="1"/>
</dbReference>
<dbReference type="GO" id="GO:0006281">
    <property type="term" value="P:DNA repair"/>
    <property type="evidence" value="ECO:0007669"/>
    <property type="project" value="UniProtKB-ARBA"/>
</dbReference>
<name>A0A9N9N032_9CUCU</name>
<dbReference type="EMBL" id="OU892285">
    <property type="protein sequence ID" value="CAG9773424.1"/>
    <property type="molecule type" value="Genomic_DNA"/>
</dbReference>
<reference evidence="2" key="1">
    <citation type="submission" date="2022-01" db="EMBL/GenBank/DDBJ databases">
        <authorList>
            <person name="King R."/>
        </authorList>
    </citation>
    <scope>NUCLEOTIDE SEQUENCE</scope>
</reference>
<dbReference type="Proteomes" id="UP001152799">
    <property type="component" value="Chromosome 9"/>
</dbReference>
<evidence type="ECO:0000259" key="1">
    <source>
        <dbReference type="Pfam" id="PF09588"/>
    </source>
</evidence>
<sequence length="289" mass="33608">MKIPTTKLTKAVCKNSTSEIIRKKYGKNENVIILPIFLAVTLNKTTCDNEFQQIQSTSCGIHQLNESINWTKCEICNEWRHQLCDQSAMEYKDELICEKCSNTIEDYTFAEKFLLWSMSLRHGFNLIPARIGYIKIVMTLQMTESERLNLKLKSRNQRTFYIWKTESVKRITASYFGKIWKAQNEKTKISLAKKMQSFKSLDHIAAVRYGIRNEEKAIKRYLELTGHLYTKAGIFIHKEYLFIAGSTDGLINNDLSLIIEVKCPFPGKVIEIHLEYLDQTGNLKKTHPY</sequence>
<proteinExistence type="predicted"/>
<dbReference type="InterPro" id="IPR011335">
    <property type="entry name" value="Restrct_endonuc-II-like"/>
</dbReference>
<dbReference type="InterPro" id="IPR011011">
    <property type="entry name" value="Znf_FYVE_PHD"/>
</dbReference>
<dbReference type="Pfam" id="PF09588">
    <property type="entry name" value="YqaJ"/>
    <property type="match status" value="1"/>
</dbReference>
<keyword evidence="3" id="KW-1185">Reference proteome</keyword>
<gene>
    <name evidence="2" type="ORF">CEUTPL_LOCUS13815</name>
</gene>